<evidence type="ECO:0000313" key="1">
    <source>
        <dbReference type="EMBL" id="KAK9108177.1"/>
    </source>
</evidence>
<gene>
    <name evidence="1" type="ORF">Syun_024188</name>
</gene>
<keyword evidence="2" id="KW-1185">Reference proteome</keyword>
<sequence>MSFSFPKLILQSLSNYSNTTCKLGVCFDSPQLLSSPFAYIHSETRRLLQPFNALLMETHVPFFPIRAISIHHHCHRPPPPSSLPSPRRWVVAFTTPLSLQSGECFTGEATTDASGVKTSNWAGNAGLDTVENVDMACGPETQDIRCHGRYQDI</sequence>
<protein>
    <submittedName>
        <fullName evidence="1">Uncharacterized protein</fullName>
    </submittedName>
</protein>
<name>A0AAP0I2S3_9MAGN</name>
<evidence type="ECO:0000313" key="2">
    <source>
        <dbReference type="Proteomes" id="UP001420932"/>
    </source>
</evidence>
<comment type="caution">
    <text evidence="1">The sequence shown here is derived from an EMBL/GenBank/DDBJ whole genome shotgun (WGS) entry which is preliminary data.</text>
</comment>
<dbReference type="Proteomes" id="UP001420932">
    <property type="component" value="Unassembled WGS sequence"/>
</dbReference>
<organism evidence="1 2">
    <name type="scientific">Stephania yunnanensis</name>
    <dbReference type="NCBI Taxonomy" id="152371"/>
    <lineage>
        <taxon>Eukaryota</taxon>
        <taxon>Viridiplantae</taxon>
        <taxon>Streptophyta</taxon>
        <taxon>Embryophyta</taxon>
        <taxon>Tracheophyta</taxon>
        <taxon>Spermatophyta</taxon>
        <taxon>Magnoliopsida</taxon>
        <taxon>Ranunculales</taxon>
        <taxon>Menispermaceae</taxon>
        <taxon>Menispermoideae</taxon>
        <taxon>Cissampelideae</taxon>
        <taxon>Stephania</taxon>
    </lineage>
</organism>
<dbReference type="EMBL" id="JBBNAF010000010">
    <property type="protein sequence ID" value="KAK9108177.1"/>
    <property type="molecule type" value="Genomic_DNA"/>
</dbReference>
<accession>A0AAP0I2S3</accession>
<proteinExistence type="predicted"/>
<dbReference type="AlphaFoldDB" id="A0AAP0I2S3"/>
<reference evidence="1 2" key="1">
    <citation type="submission" date="2024-01" db="EMBL/GenBank/DDBJ databases">
        <title>Genome assemblies of Stephania.</title>
        <authorList>
            <person name="Yang L."/>
        </authorList>
    </citation>
    <scope>NUCLEOTIDE SEQUENCE [LARGE SCALE GENOMIC DNA]</scope>
    <source>
        <strain evidence="1">YNDBR</strain>
        <tissue evidence="1">Leaf</tissue>
    </source>
</reference>